<reference evidence="6 7" key="1">
    <citation type="submission" date="2016-01" db="EMBL/GenBank/DDBJ databases">
        <title>Highly variable Streptococcus oralis are common among viridans streptococci isolated from primates.</title>
        <authorList>
            <person name="Denapaite D."/>
            <person name="Rieger M."/>
            <person name="Koendgen S."/>
            <person name="Brueckner R."/>
            <person name="Ochigava I."/>
            <person name="Kappeler P."/>
            <person name="Maetz-Rensing K."/>
            <person name="Leendertz F."/>
            <person name="Hakenbeck R."/>
        </authorList>
    </citation>
    <scope>NUCLEOTIDE SEQUENCE [LARGE SCALE GENOMIC DNA]</scope>
    <source>
        <strain evidence="4 6">DD02</strain>
        <strain evidence="5 7">DD03</strain>
    </source>
</reference>
<dbReference type="EMBL" id="LQXV01000252">
    <property type="protein sequence ID" value="KXU06481.1"/>
    <property type="molecule type" value="Genomic_DNA"/>
</dbReference>
<dbReference type="InterPro" id="IPR050624">
    <property type="entry name" value="HTH-type_Tx_Regulator"/>
</dbReference>
<protein>
    <submittedName>
        <fullName evidence="5">TetR family transcriptional regulator</fullName>
    </submittedName>
</protein>
<gene>
    <name evidence="4" type="ORF">SGADD02_01690</name>
    <name evidence="5" type="ORF">SGADD03_01476</name>
</gene>
<keyword evidence="1 2" id="KW-0238">DNA-binding</keyword>
<dbReference type="PATRIC" id="fig|315405.11.peg.1973"/>
<dbReference type="AlphaFoldDB" id="A0A139QVX3"/>
<evidence type="ECO:0000256" key="1">
    <source>
        <dbReference type="ARBA" id="ARBA00023125"/>
    </source>
</evidence>
<dbReference type="SUPFAM" id="SSF46689">
    <property type="entry name" value="Homeodomain-like"/>
    <property type="match status" value="1"/>
</dbReference>
<organism evidence="5 7">
    <name type="scientific">Streptococcus gallolyticus</name>
    <dbReference type="NCBI Taxonomy" id="315405"/>
    <lineage>
        <taxon>Bacteria</taxon>
        <taxon>Bacillati</taxon>
        <taxon>Bacillota</taxon>
        <taxon>Bacilli</taxon>
        <taxon>Lactobacillales</taxon>
        <taxon>Streptococcaceae</taxon>
        <taxon>Streptococcus</taxon>
    </lineage>
</organism>
<proteinExistence type="predicted"/>
<dbReference type="Proteomes" id="UP000070198">
    <property type="component" value="Unassembled WGS sequence"/>
</dbReference>
<dbReference type="PANTHER" id="PTHR43479">
    <property type="entry name" value="ACREF/ENVCD OPERON REPRESSOR-RELATED"/>
    <property type="match status" value="1"/>
</dbReference>
<dbReference type="InterPro" id="IPR009057">
    <property type="entry name" value="Homeodomain-like_sf"/>
</dbReference>
<dbReference type="Proteomes" id="UP000071927">
    <property type="component" value="Unassembled WGS sequence"/>
</dbReference>
<evidence type="ECO:0000259" key="3">
    <source>
        <dbReference type="PROSITE" id="PS50977"/>
    </source>
</evidence>
<evidence type="ECO:0000313" key="6">
    <source>
        <dbReference type="Proteomes" id="UP000070198"/>
    </source>
</evidence>
<evidence type="ECO:0000313" key="4">
    <source>
        <dbReference type="EMBL" id="KXT66395.1"/>
    </source>
</evidence>
<name>A0A139QVX3_9STRE</name>
<comment type="caution">
    <text evidence="5">The sequence shown here is derived from an EMBL/GenBank/DDBJ whole genome shotgun (WGS) entry which is preliminary data.</text>
</comment>
<evidence type="ECO:0000256" key="2">
    <source>
        <dbReference type="PROSITE-ProRule" id="PRU00335"/>
    </source>
</evidence>
<sequence length="197" mass="22741">MATEEKLNRRTLKTRLTIREALLALLKHKELRDITITDIANQAEITRKSFYHSYQNVDEVIEEIENDIIDDFETVIELLLVPADLKNFSRIFQALTNIIETDYNDYNDLLRLGRLEHHSLIQKLKTSLIKEVNQILPETLFKDKSTKETTIIFVVGGLIAIYDNWLSFPNDNRLETLSAQASQVILQGLNGVLTEEL</sequence>
<dbReference type="EMBL" id="LQOF01000338">
    <property type="protein sequence ID" value="KXT66395.1"/>
    <property type="molecule type" value="Genomic_DNA"/>
</dbReference>
<dbReference type="Gene3D" id="1.10.357.10">
    <property type="entry name" value="Tetracycline Repressor, domain 2"/>
    <property type="match status" value="1"/>
</dbReference>
<accession>A0A139QVX3</accession>
<dbReference type="PANTHER" id="PTHR43479:SF11">
    <property type="entry name" value="ACREF_ENVCD OPERON REPRESSOR-RELATED"/>
    <property type="match status" value="1"/>
</dbReference>
<dbReference type="InterPro" id="IPR001647">
    <property type="entry name" value="HTH_TetR"/>
</dbReference>
<feature type="domain" description="HTH tetR-type" evidence="3">
    <location>
        <begin position="12"/>
        <end position="72"/>
    </location>
</feature>
<evidence type="ECO:0000313" key="7">
    <source>
        <dbReference type="Proteomes" id="UP000071927"/>
    </source>
</evidence>
<dbReference type="RefSeq" id="WP_061459017.1">
    <property type="nucleotide sequence ID" value="NZ_JANILH010000008.1"/>
</dbReference>
<feature type="DNA-binding region" description="H-T-H motif" evidence="2">
    <location>
        <begin position="35"/>
        <end position="54"/>
    </location>
</feature>
<dbReference type="GO" id="GO:0003677">
    <property type="term" value="F:DNA binding"/>
    <property type="evidence" value="ECO:0007669"/>
    <property type="project" value="UniProtKB-UniRule"/>
</dbReference>
<evidence type="ECO:0000313" key="5">
    <source>
        <dbReference type="EMBL" id="KXU06481.1"/>
    </source>
</evidence>
<dbReference type="PROSITE" id="PS50977">
    <property type="entry name" value="HTH_TETR_2"/>
    <property type="match status" value="1"/>
</dbReference>